<evidence type="ECO:0000256" key="1">
    <source>
        <dbReference type="ARBA" id="ARBA00000900"/>
    </source>
</evidence>
<dbReference type="PROSITE" id="PS50103">
    <property type="entry name" value="ZF_C3H1"/>
    <property type="match status" value="3"/>
</dbReference>
<dbReference type="SUPFAM" id="SSF90229">
    <property type="entry name" value="CCCH zinc finger"/>
    <property type="match status" value="1"/>
</dbReference>
<dbReference type="EC" id="2.3.2.27" evidence="2"/>
<dbReference type="GO" id="GO:0008270">
    <property type="term" value="F:zinc ion binding"/>
    <property type="evidence" value="ECO:0007669"/>
    <property type="project" value="UniProtKB-KW"/>
</dbReference>
<dbReference type="eggNOG" id="KOG1039">
    <property type="taxonomic scope" value="Eukaryota"/>
</dbReference>
<reference evidence="11" key="3">
    <citation type="submission" date="2025-09" db="UniProtKB">
        <authorList>
            <consortium name="Ensembl"/>
        </authorList>
    </citation>
    <scope>IDENTIFICATION</scope>
</reference>
<reference evidence="11" key="2">
    <citation type="submission" date="2025-08" db="UniProtKB">
        <authorList>
            <consortium name="Ensembl"/>
        </authorList>
    </citation>
    <scope>IDENTIFICATION</scope>
</reference>
<keyword evidence="6 8" id="KW-0863">Zinc-finger</keyword>
<dbReference type="InParanoid" id="G3P029"/>
<dbReference type="InterPro" id="IPR017907">
    <property type="entry name" value="Znf_RING_CS"/>
</dbReference>
<sequence length="373" mass="42031">MEGNRWHAQHTQRMDSVRSGSICRRFINGSCRFGPRCSYRHEWADMPPSQICRYFQKGACWYGESCRYLHVLQPDAAVAGRRGSVPMVSSTAAYAPPDRRGSAPALPQADVLSRQPYSRSQLLFSISDPQHNSGLPASDIAEEQSQDNAPLTAAWQSVQSSEAAQACAGTNEQETSNETMGGGGAAAAAVAAFSTQGNGKEMETFLRSENVTCGICMDKVYEKTDPRNHVFGILPNCNHSFCLQCIMTWRKTKDLGPDVVKSCPQCRVRSAFYVPHKQWVEGHAKERVVAAFKDKFSKKRCSYYTRYRCCPFKTECLYWHDIPPHHESFPYYTEDDDYDDVDLINLFIAMALLGDDEDDDVAFPFYLSEEYDF</sequence>
<dbReference type="Gene3D" id="4.10.1000.10">
    <property type="entry name" value="Zinc finger, CCCH-type"/>
    <property type="match status" value="1"/>
</dbReference>
<dbReference type="GO" id="GO:0061630">
    <property type="term" value="F:ubiquitin protein ligase activity"/>
    <property type="evidence" value="ECO:0007669"/>
    <property type="project" value="UniProtKB-EC"/>
</dbReference>
<evidence type="ECO:0000256" key="3">
    <source>
        <dbReference type="ARBA" id="ARBA00022679"/>
    </source>
</evidence>
<feature type="zinc finger region" description="C3H1-type" evidence="8">
    <location>
        <begin position="18"/>
        <end position="44"/>
    </location>
</feature>
<dbReference type="GeneID" id="120829269"/>
<evidence type="ECO:0000256" key="7">
    <source>
        <dbReference type="ARBA" id="ARBA00022833"/>
    </source>
</evidence>
<dbReference type="CTD" id="559882"/>
<feature type="domain" description="RING-type" evidence="9">
    <location>
        <begin position="213"/>
        <end position="267"/>
    </location>
</feature>
<dbReference type="InterPro" id="IPR036855">
    <property type="entry name" value="Znf_CCCH_sf"/>
</dbReference>
<dbReference type="Proteomes" id="UP000007635">
    <property type="component" value="Chromosome XII"/>
</dbReference>
<dbReference type="PROSITE" id="PS00518">
    <property type="entry name" value="ZF_RING_1"/>
    <property type="match status" value="1"/>
</dbReference>
<evidence type="ECO:0000313" key="12">
    <source>
        <dbReference type="Proteomes" id="UP000007635"/>
    </source>
</evidence>
<dbReference type="SMART" id="SM00184">
    <property type="entry name" value="RING"/>
    <property type="match status" value="1"/>
</dbReference>
<evidence type="ECO:0000256" key="6">
    <source>
        <dbReference type="ARBA" id="ARBA00022771"/>
    </source>
</evidence>
<dbReference type="Gene3D" id="3.30.40.10">
    <property type="entry name" value="Zinc/RING finger domain, C3HC4 (zinc finger)"/>
    <property type="match status" value="1"/>
</dbReference>
<dbReference type="SUPFAM" id="SSF57850">
    <property type="entry name" value="RING/U-box"/>
    <property type="match status" value="1"/>
</dbReference>
<keyword evidence="7 8" id="KW-0862">Zinc</keyword>
<dbReference type="Pfam" id="PF00642">
    <property type="entry name" value="zf-CCCH"/>
    <property type="match status" value="1"/>
</dbReference>
<dbReference type="GeneTree" id="ENSGT00950000183077"/>
<keyword evidence="4 8" id="KW-0479">Metal-binding</keyword>
<evidence type="ECO:0000256" key="5">
    <source>
        <dbReference type="ARBA" id="ARBA00022737"/>
    </source>
</evidence>
<dbReference type="GO" id="GO:0000209">
    <property type="term" value="P:protein polyubiquitination"/>
    <property type="evidence" value="ECO:0007669"/>
    <property type="project" value="InterPro"/>
</dbReference>
<comment type="catalytic activity">
    <reaction evidence="1">
        <text>S-ubiquitinyl-[E2 ubiquitin-conjugating enzyme]-L-cysteine + [acceptor protein]-L-lysine = [E2 ubiquitin-conjugating enzyme]-L-cysteine + N(6)-ubiquitinyl-[acceptor protein]-L-lysine.</text>
        <dbReference type="EC" id="2.3.2.27"/>
    </reaction>
</comment>
<dbReference type="OMA" id="CLQCIMT"/>
<feature type="zinc finger region" description="C3H1-type" evidence="8">
    <location>
        <begin position="46"/>
        <end position="73"/>
    </location>
</feature>
<evidence type="ECO:0000259" key="9">
    <source>
        <dbReference type="PROSITE" id="PS50089"/>
    </source>
</evidence>
<dbReference type="InterPro" id="IPR041367">
    <property type="entry name" value="Znf-CCCH_4"/>
</dbReference>
<accession>G3P029</accession>
<feature type="domain" description="C3H1-type" evidence="10">
    <location>
        <begin position="46"/>
        <end position="73"/>
    </location>
</feature>
<evidence type="ECO:0000259" key="10">
    <source>
        <dbReference type="PROSITE" id="PS50103"/>
    </source>
</evidence>
<dbReference type="PROSITE" id="PS50089">
    <property type="entry name" value="ZF_RING_2"/>
    <property type="match status" value="1"/>
</dbReference>
<keyword evidence="12" id="KW-1185">Reference proteome</keyword>
<feature type="domain" description="C3H1-type" evidence="10">
    <location>
        <begin position="295"/>
        <end position="323"/>
    </location>
</feature>
<dbReference type="InterPro" id="IPR000571">
    <property type="entry name" value="Znf_CCCH"/>
</dbReference>
<dbReference type="Ensembl" id="ENSGACT00000010975.2">
    <property type="protein sequence ID" value="ENSGACP00000010952.2"/>
    <property type="gene ID" value="ENSGACG00000008285.2"/>
</dbReference>
<evidence type="ECO:0000256" key="2">
    <source>
        <dbReference type="ARBA" id="ARBA00012483"/>
    </source>
</evidence>
<proteinExistence type="predicted"/>
<dbReference type="InterPro" id="IPR001841">
    <property type="entry name" value="Znf_RING"/>
</dbReference>
<dbReference type="UniPathway" id="UPA00143"/>
<dbReference type="Bgee" id="ENSGACG00000008285">
    <property type="expression patterns" value="Expressed in testis and 2 other cell types or tissues"/>
</dbReference>
<dbReference type="SMART" id="SM00356">
    <property type="entry name" value="ZnF_C3H1"/>
    <property type="match status" value="3"/>
</dbReference>
<protein>
    <recommendedName>
        <fullName evidence="2">RING-type E3 ubiquitin transferase</fullName>
        <ecNumber evidence="2">2.3.2.27</ecNumber>
    </recommendedName>
</protein>
<dbReference type="STRING" id="69293.ENSGACP00000010952"/>
<organism evidence="11 12">
    <name type="scientific">Gasterosteus aculeatus aculeatus</name>
    <name type="common">three-spined stickleback</name>
    <dbReference type="NCBI Taxonomy" id="481459"/>
    <lineage>
        <taxon>Eukaryota</taxon>
        <taxon>Metazoa</taxon>
        <taxon>Chordata</taxon>
        <taxon>Craniata</taxon>
        <taxon>Vertebrata</taxon>
        <taxon>Euteleostomi</taxon>
        <taxon>Actinopterygii</taxon>
        <taxon>Neopterygii</taxon>
        <taxon>Teleostei</taxon>
        <taxon>Neoteleostei</taxon>
        <taxon>Acanthomorphata</taxon>
        <taxon>Eupercaria</taxon>
        <taxon>Perciformes</taxon>
        <taxon>Cottioidei</taxon>
        <taxon>Gasterosteales</taxon>
        <taxon>Gasterosteidae</taxon>
        <taxon>Gasterosteus</taxon>
    </lineage>
</organism>
<keyword evidence="3" id="KW-0808">Transferase</keyword>
<dbReference type="RefSeq" id="XP_040049178.1">
    <property type="nucleotide sequence ID" value="XM_040193244.1"/>
</dbReference>
<evidence type="ECO:0000256" key="8">
    <source>
        <dbReference type="PROSITE-ProRule" id="PRU00723"/>
    </source>
</evidence>
<dbReference type="PANTHER" id="PTHR11224:SF39">
    <property type="entry name" value="RING-TYPE E3 UBIQUITIN TRANSFERASE"/>
    <property type="match status" value="1"/>
</dbReference>
<reference evidence="11 12" key="1">
    <citation type="journal article" date="2021" name="G3 (Bethesda)">
        <title>Improved contiguity of the threespine stickleback genome using long-read sequencing.</title>
        <authorList>
            <person name="Nath S."/>
            <person name="Shaw D.E."/>
            <person name="White M.A."/>
        </authorList>
    </citation>
    <scope>NUCLEOTIDE SEQUENCE [LARGE SCALE GENOMIC DNA]</scope>
    <source>
        <strain evidence="11 12">Lake Benthic</strain>
    </source>
</reference>
<name>G3P029_GASAC</name>
<keyword evidence="5" id="KW-0677">Repeat</keyword>
<dbReference type="InterPro" id="IPR013083">
    <property type="entry name" value="Znf_RING/FYVE/PHD"/>
</dbReference>
<dbReference type="InterPro" id="IPR045072">
    <property type="entry name" value="MKRN-like"/>
</dbReference>
<feature type="domain" description="C3H1-type" evidence="10">
    <location>
        <begin position="18"/>
        <end position="44"/>
    </location>
</feature>
<feature type="zinc finger region" description="C3H1-type" evidence="8">
    <location>
        <begin position="295"/>
        <end position="323"/>
    </location>
</feature>
<dbReference type="PANTHER" id="PTHR11224">
    <property type="entry name" value="MAKORIN-RELATED"/>
    <property type="match status" value="1"/>
</dbReference>
<dbReference type="Pfam" id="PF18044">
    <property type="entry name" value="zf-CCCH_4"/>
    <property type="match status" value="1"/>
</dbReference>
<evidence type="ECO:0000313" key="11">
    <source>
        <dbReference type="Ensembl" id="ENSGACP00000010952.2"/>
    </source>
</evidence>
<dbReference type="Pfam" id="PF13639">
    <property type="entry name" value="zf-RING_2"/>
    <property type="match status" value="1"/>
</dbReference>
<evidence type="ECO:0000256" key="4">
    <source>
        <dbReference type="ARBA" id="ARBA00022723"/>
    </source>
</evidence>
<dbReference type="AlphaFoldDB" id="G3P029"/>